<sequence>MESCVFFSLGKERDVLFVKGKRFFVNLDGIEATEGADDPNWREGASNPNREVVAEIEPPTPRNQENPQIGDSPNFDGWSHDPAPSTGVVNALPPIGVGYTSVASIPSKLTKNLQLF</sequence>
<dbReference type="Proteomes" id="UP000233551">
    <property type="component" value="Unassembled WGS sequence"/>
</dbReference>
<evidence type="ECO:0000256" key="1">
    <source>
        <dbReference type="SAM" id="MobiDB-lite"/>
    </source>
</evidence>
<proteinExistence type="predicted"/>
<dbReference type="EMBL" id="PGOL01001043">
    <property type="protein sequence ID" value="PKI61375.1"/>
    <property type="molecule type" value="Genomic_DNA"/>
</dbReference>
<organism evidence="2 3">
    <name type="scientific">Punica granatum</name>
    <name type="common">Pomegranate</name>
    <dbReference type="NCBI Taxonomy" id="22663"/>
    <lineage>
        <taxon>Eukaryota</taxon>
        <taxon>Viridiplantae</taxon>
        <taxon>Streptophyta</taxon>
        <taxon>Embryophyta</taxon>
        <taxon>Tracheophyta</taxon>
        <taxon>Spermatophyta</taxon>
        <taxon>Magnoliopsida</taxon>
        <taxon>eudicotyledons</taxon>
        <taxon>Gunneridae</taxon>
        <taxon>Pentapetalae</taxon>
        <taxon>rosids</taxon>
        <taxon>malvids</taxon>
        <taxon>Myrtales</taxon>
        <taxon>Lythraceae</taxon>
        <taxon>Punica</taxon>
    </lineage>
</organism>
<feature type="compositionally biased region" description="Polar residues" evidence="1">
    <location>
        <begin position="62"/>
        <end position="71"/>
    </location>
</feature>
<accession>A0A2I0JYJ9</accession>
<comment type="caution">
    <text evidence="2">The sequence shown here is derived from an EMBL/GenBank/DDBJ whole genome shotgun (WGS) entry which is preliminary data.</text>
</comment>
<feature type="region of interest" description="Disordered" evidence="1">
    <location>
        <begin position="34"/>
        <end position="90"/>
    </location>
</feature>
<protein>
    <submittedName>
        <fullName evidence="2">Uncharacterized protein</fullName>
    </submittedName>
</protein>
<name>A0A2I0JYJ9_PUNGR</name>
<evidence type="ECO:0000313" key="3">
    <source>
        <dbReference type="Proteomes" id="UP000233551"/>
    </source>
</evidence>
<dbReference type="AlphaFoldDB" id="A0A2I0JYJ9"/>
<gene>
    <name evidence="2" type="ORF">CRG98_018223</name>
</gene>
<keyword evidence="3" id="KW-1185">Reference proteome</keyword>
<evidence type="ECO:0000313" key="2">
    <source>
        <dbReference type="EMBL" id="PKI61375.1"/>
    </source>
</evidence>
<reference evidence="2 3" key="1">
    <citation type="submission" date="2017-11" db="EMBL/GenBank/DDBJ databases">
        <title>De-novo sequencing of pomegranate (Punica granatum L.) genome.</title>
        <authorList>
            <person name="Akparov Z."/>
            <person name="Amiraslanov A."/>
            <person name="Hajiyeva S."/>
            <person name="Abbasov M."/>
            <person name="Kaur K."/>
            <person name="Hamwieh A."/>
            <person name="Solovyev V."/>
            <person name="Salamov A."/>
            <person name="Braich B."/>
            <person name="Kosarev P."/>
            <person name="Mahmoud A."/>
            <person name="Hajiyev E."/>
            <person name="Babayeva S."/>
            <person name="Izzatullayeva V."/>
            <person name="Mammadov A."/>
            <person name="Mammadov A."/>
            <person name="Sharifova S."/>
            <person name="Ojaghi J."/>
            <person name="Eynullazada K."/>
            <person name="Bayramov B."/>
            <person name="Abdulazimova A."/>
            <person name="Shahmuradov I."/>
        </authorList>
    </citation>
    <scope>NUCLEOTIDE SEQUENCE [LARGE SCALE GENOMIC DNA]</scope>
    <source>
        <strain evidence="3">cv. AG2017</strain>
        <tissue evidence="2">Leaf</tissue>
    </source>
</reference>